<dbReference type="EMBL" id="CM000654">
    <property type="protein sequence ID" value="EED87424.1"/>
    <property type="molecule type" value="Genomic_DNA"/>
</dbReference>
<sequence>MYEIPVFSASIWMLPLASKLGTKLQFDKTNEYSTILWHEGKCCHPNHSGHLILNMVLAYCMVEEERSMISSNNEHSNDATSIEHDFTADERPVLRDPIYLSMEEEIVYVESETDQTYIDFTNPSSSNVTWSNIISFNDGWQYYADNSDKDKYGFIADDVKGGPHISFSLAVAMSGSGGTRVRTHVEISYTMSYENFGLAYAWLSDSSERRPSCTKPVDIGERQPIISGEEPLVAYWDEPSSVPTVVILNATIIEGEQRQSTLHLCLTPRNDNLRGDGHNKFKLLGIRLLPTSHINEQ</sequence>
<organism evidence="1 2">
    <name type="scientific">Thalassiosira pseudonana</name>
    <name type="common">Marine diatom</name>
    <name type="synonym">Cyclotella nana</name>
    <dbReference type="NCBI Taxonomy" id="35128"/>
    <lineage>
        <taxon>Eukaryota</taxon>
        <taxon>Sar</taxon>
        <taxon>Stramenopiles</taxon>
        <taxon>Ochrophyta</taxon>
        <taxon>Bacillariophyta</taxon>
        <taxon>Coscinodiscophyceae</taxon>
        <taxon>Thalassiosirophycidae</taxon>
        <taxon>Thalassiosirales</taxon>
        <taxon>Thalassiosiraceae</taxon>
        <taxon>Thalassiosira</taxon>
    </lineage>
</organism>
<protein>
    <submittedName>
        <fullName evidence="1">Uncharacterized protein</fullName>
    </submittedName>
</protein>
<reference evidence="1 2" key="1">
    <citation type="journal article" date="2004" name="Science">
        <title>The genome of the diatom Thalassiosira pseudonana: ecology, evolution, and metabolism.</title>
        <authorList>
            <person name="Armbrust E.V."/>
            <person name="Berges J.A."/>
            <person name="Bowler C."/>
            <person name="Green B.R."/>
            <person name="Martinez D."/>
            <person name="Putnam N.H."/>
            <person name="Zhou S."/>
            <person name="Allen A.E."/>
            <person name="Apt K.E."/>
            <person name="Bechner M."/>
            <person name="Brzezinski M.A."/>
            <person name="Chaal B.K."/>
            <person name="Chiovitti A."/>
            <person name="Davis A.K."/>
            <person name="Demarest M.S."/>
            <person name="Detter J.C."/>
            <person name="Glavina T."/>
            <person name="Goodstein D."/>
            <person name="Hadi M.Z."/>
            <person name="Hellsten U."/>
            <person name="Hildebrand M."/>
            <person name="Jenkins B.D."/>
            <person name="Jurka J."/>
            <person name="Kapitonov V.V."/>
            <person name="Kroger N."/>
            <person name="Lau W.W."/>
            <person name="Lane T.W."/>
            <person name="Larimer F.W."/>
            <person name="Lippmeier J.C."/>
            <person name="Lucas S."/>
            <person name="Medina M."/>
            <person name="Montsant A."/>
            <person name="Obornik M."/>
            <person name="Parker M.S."/>
            <person name="Palenik B."/>
            <person name="Pazour G.J."/>
            <person name="Richardson P.M."/>
            <person name="Rynearson T.A."/>
            <person name="Saito M.A."/>
            <person name="Schwartz D.C."/>
            <person name="Thamatrakoln K."/>
            <person name="Valentin K."/>
            <person name="Vardi A."/>
            <person name="Wilkerson F.P."/>
            <person name="Rokhsar D.S."/>
        </authorList>
    </citation>
    <scope>NUCLEOTIDE SEQUENCE [LARGE SCALE GENOMIC DNA]</scope>
    <source>
        <strain evidence="1 2">CCMP1335</strain>
    </source>
</reference>
<dbReference type="AlphaFoldDB" id="B8CG45"/>
<dbReference type="PANTHER" id="PTHR34407:SF1">
    <property type="entry name" value="SGNH HYDROLASE-TYPE ESTERASE DOMAIN-CONTAINING PROTEIN"/>
    <property type="match status" value="1"/>
</dbReference>
<name>B8CG45_THAPS</name>
<reference evidence="1 2" key="2">
    <citation type="journal article" date="2008" name="Nature">
        <title>The Phaeodactylum genome reveals the evolutionary history of diatom genomes.</title>
        <authorList>
            <person name="Bowler C."/>
            <person name="Allen A.E."/>
            <person name="Badger J.H."/>
            <person name="Grimwood J."/>
            <person name="Jabbari K."/>
            <person name="Kuo A."/>
            <person name="Maheswari U."/>
            <person name="Martens C."/>
            <person name="Maumus F."/>
            <person name="Otillar R.P."/>
            <person name="Rayko E."/>
            <person name="Salamov A."/>
            <person name="Vandepoele K."/>
            <person name="Beszteri B."/>
            <person name="Gruber A."/>
            <person name="Heijde M."/>
            <person name="Katinka M."/>
            <person name="Mock T."/>
            <person name="Valentin K."/>
            <person name="Verret F."/>
            <person name="Berges J.A."/>
            <person name="Brownlee C."/>
            <person name="Cadoret J.P."/>
            <person name="Chiovitti A."/>
            <person name="Choi C.J."/>
            <person name="Coesel S."/>
            <person name="De Martino A."/>
            <person name="Detter J.C."/>
            <person name="Durkin C."/>
            <person name="Falciatore A."/>
            <person name="Fournet J."/>
            <person name="Haruta M."/>
            <person name="Huysman M.J."/>
            <person name="Jenkins B.D."/>
            <person name="Jiroutova K."/>
            <person name="Jorgensen R.E."/>
            <person name="Joubert Y."/>
            <person name="Kaplan A."/>
            <person name="Kroger N."/>
            <person name="Kroth P.G."/>
            <person name="La Roche J."/>
            <person name="Lindquist E."/>
            <person name="Lommer M."/>
            <person name="Martin-Jezequel V."/>
            <person name="Lopez P.J."/>
            <person name="Lucas S."/>
            <person name="Mangogna M."/>
            <person name="McGinnis K."/>
            <person name="Medlin L.K."/>
            <person name="Montsant A."/>
            <person name="Oudot-Le Secq M.P."/>
            <person name="Napoli C."/>
            <person name="Obornik M."/>
            <person name="Parker M.S."/>
            <person name="Petit J.L."/>
            <person name="Porcel B.M."/>
            <person name="Poulsen N."/>
            <person name="Robison M."/>
            <person name="Rychlewski L."/>
            <person name="Rynearson T.A."/>
            <person name="Schmutz J."/>
            <person name="Shapiro H."/>
            <person name="Siaut M."/>
            <person name="Stanley M."/>
            <person name="Sussman M.R."/>
            <person name="Taylor A.R."/>
            <person name="Vardi A."/>
            <person name="von Dassow P."/>
            <person name="Vyverman W."/>
            <person name="Willis A."/>
            <person name="Wyrwicz L.S."/>
            <person name="Rokhsar D.S."/>
            <person name="Weissenbach J."/>
            <person name="Armbrust E.V."/>
            <person name="Green B.R."/>
            <person name="Van de Peer Y."/>
            <person name="Grigoriev I.V."/>
        </authorList>
    </citation>
    <scope>NUCLEOTIDE SEQUENCE [LARGE SCALE GENOMIC DNA]</scope>
    <source>
        <strain evidence="1 2">CCMP1335</strain>
    </source>
</reference>
<dbReference type="PANTHER" id="PTHR34407">
    <property type="entry name" value="EXPRESSED PROTEIN"/>
    <property type="match status" value="1"/>
</dbReference>
<gene>
    <name evidence="1" type="ORF">THAPSDRAFT_11981</name>
</gene>
<accession>B8CG45</accession>
<dbReference type="eggNOG" id="ENOG502T9MK">
    <property type="taxonomic scope" value="Eukaryota"/>
</dbReference>
<keyword evidence="2" id="KW-1185">Reference proteome</keyword>
<dbReference type="InParanoid" id="B8CG45"/>
<dbReference type="PaxDb" id="35128-Thaps11981"/>
<dbReference type="KEGG" id="tps:THAPSDRAFT_11981"/>
<dbReference type="RefSeq" id="XP_002295120.1">
    <property type="nucleotide sequence ID" value="XM_002295084.1"/>
</dbReference>
<proteinExistence type="predicted"/>
<dbReference type="GeneID" id="7442703"/>
<dbReference type="HOGENOM" id="CLU_938394_0_0_1"/>
<evidence type="ECO:0000313" key="1">
    <source>
        <dbReference type="EMBL" id="EED87424.1"/>
    </source>
</evidence>
<evidence type="ECO:0000313" key="2">
    <source>
        <dbReference type="Proteomes" id="UP000001449"/>
    </source>
</evidence>
<dbReference type="Proteomes" id="UP000001449">
    <property type="component" value="Chromosome 23"/>
</dbReference>